<evidence type="ECO:0000256" key="6">
    <source>
        <dbReference type="ARBA" id="ARBA00022741"/>
    </source>
</evidence>
<dbReference type="NCBIfam" id="TIGR01034">
    <property type="entry name" value="metK"/>
    <property type="match status" value="1"/>
</dbReference>
<evidence type="ECO:0000256" key="10">
    <source>
        <dbReference type="HAMAP-Rule" id="MF_00086"/>
    </source>
</evidence>
<evidence type="ECO:0000259" key="15">
    <source>
        <dbReference type="Pfam" id="PF02773"/>
    </source>
</evidence>
<comment type="subunit">
    <text evidence="10">Homotetramer; dimer of dimers.</text>
</comment>
<comment type="similarity">
    <text evidence="2 10 12">Belongs to the AdoMet synthase family.</text>
</comment>
<dbReference type="HAMAP" id="MF_00086">
    <property type="entry name" value="S_AdoMet_synth1"/>
    <property type="match status" value="1"/>
</dbReference>
<evidence type="ECO:0000256" key="12">
    <source>
        <dbReference type="RuleBase" id="RU004462"/>
    </source>
</evidence>
<evidence type="ECO:0000256" key="5">
    <source>
        <dbReference type="ARBA" id="ARBA00022723"/>
    </source>
</evidence>
<dbReference type="InterPro" id="IPR022629">
    <property type="entry name" value="S-AdoMet_synt_central"/>
</dbReference>
<evidence type="ECO:0000256" key="1">
    <source>
        <dbReference type="ARBA" id="ARBA00005224"/>
    </source>
</evidence>
<feature type="binding site" evidence="10">
    <location>
        <position position="44"/>
    </location>
    <ligand>
        <name>K(+)</name>
        <dbReference type="ChEBI" id="CHEBI:29103"/>
    </ligand>
</feature>
<feature type="binding site" description="in other chain" evidence="10">
    <location>
        <position position="271"/>
    </location>
    <ligand>
        <name>L-methionine</name>
        <dbReference type="ChEBI" id="CHEBI:57844"/>
        <note>ligand shared between two neighboring subunits</note>
    </ligand>
</feature>
<evidence type="ECO:0000256" key="7">
    <source>
        <dbReference type="ARBA" id="ARBA00022840"/>
    </source>
</evidence>
<dbReference type="PROSITE" id="PS00376">
    <property type="entry name" value="ADOMET_SYNTHASE_1"/>
    <property type="match status" value="1"/>
</dbReference>
<dbReference type="Pfam" id="PF02773">
    <property type="entry name" value="S-AdoMet_synt_C"/>
    <property type="match status" value="1"/>
</dbReference>
<keyword evidence="4 10" id="KW-0808">Transferase</keyword>
<dbReference type="RefSeq" id="WP_274723615.1">
    <property type="nucleotide sequence ID" value="NZ_JARBFT010000019.1"/>
</dbReference>
<organism evidence="16 17">
    <name type="scientific">Vibrio chanodichtyis</name>
    <dbReference type="NCBI Taxonomy" id="3027932"/>
    <lineage>
        <taxon>Bacteria</taxon>
        <taxon>Pseudomonadati</taxon>
        <taxon>Pseudomonadota</taxon>
        <taxon>Gammaproteobacteria</taxon>
        <taxon>Vibrionales</taxon>
        <taxon>Vibrionaceae</taxon>
        <taxon>Vibrio</taxon>
    </lineage>
</organism>
<evidence type="ECO:0000313" key="17">
    <source>
        <dbReference type="Proteomes" id="UP001216189"/>
    </source>
</evidence>
<keyword evidence="9 10" id="KW-0630">Potassium</keyword>
<keyword evidence="3 10" id="KW-0554">One-carbon metabolism</keyword>
<keyword evidence="7 10" id="KW-0067">ATP-binding</keyword>
<comment type="pathway">
    <text evidence="1 10">Amino-acid biosynthesis; S-adenosyl-L-methionine biosynthesis; S-adenosyl-L-methionine from L-methionine: step 1/1.</text>
</comment>
<protein>
    <recommendedName>
        <fullName evidence="10">S-adenosylmethionine synthase</fullName>
        <shortName evidence="10">AdoMet synthase</shortName>
        <ecNumber evidence="10">2.5.1.6</ecNumber>
    </recommendedName>
    <alternativeName>
        <fullName evidence="10">MAT</fullName>
    </alternativeName>
    <alternativeName>
        <fullName evidence="10">Methionine adenosyltransferase</fullName>
    </alternativeName>
</protein>
<comment type="catalytic activity">
    <reaction evidence="10">
        <text>L-methionine + ATP + H2O = S-adenosyl-L-methionine + phosphate + diphosphate</text>
        <dbReference type="Rhea" id="RHEA:21080"/>
        <dbReference type="ChEBI" id="CHEBI:15377"/>
        <dbReference type="ChEBI" id="CHEBI:30616"/>
        <dbReference type="ChEBI" id="CHEBI:33019"/>
        <dbReference type="ChEBI" id="CHEBI:43474"/>
        <dbReference type="ChEBI" id="CHEBI:57844"/>
        <dbReference type="ChEBI" id="CHEBI:59789"/>
        <dbReference type="EC" id="2.5.1.6"/>
    </reaction>
</comment>
<feature type="binding site" description="in other chain" evidence="10">
    <location>
        <position position="16"/>
    </location>
    <ligand>
        <name>ATP</name>
        <dbReference type="ChEBI" id="CHEBI:30616"/>
        <note>ligand shared between two neighboring subunits</note>
    </ligand>
</feature>
<evidence type="ECO:0000259" key="13">
    <source>
        <dbReference type="Pfam" id="PF00438"/>
    </source>
</evidence>
<keyword evidence="17" id="KW-1185">Reference proteome</keyword>
<dbReference type="InterPro" id="IPR022628">
    <property type="entry name" value="S-AdoMet_synt_N"/>
</dbReference>
<feature type="region of interest" description="Flexible loop" evidence="10">
    <location>
        <begin position="100"/>
        <end position="110"/>
    </location>
</feature>
<comment type="cofactor">
    <cofactor evidence="10">
        <name>Mg(2+)</name>
        <dbReference type="ChEBI" id="CHEBI:18420"/>
    </cofactor>
    <text evidence="10">Binds 2 divalent ions per subunit.</text>
</comment>
<evidence type="ECO:0000256" key="11">
    <source>
        <dbReference type="RuleBase" id="RU000542"/>
    </source>
</evidence>
<feature type="binding site" description="in other chain" evidence="10">
    <location>
        <begin position="246"/>
        <end position="247"/>
    </location>
    <ligand>
        <name>ATP</name>
        <dbReference type="ChEBI" id="CHEBI:30616"/>
        <note>ligand shared between two neighboring subunits</note>
    </ligand>
</feature>
<evidence type="ECO:0000259" key="14">
    <source>
        <dbReference type="Pfam" id="PF02772"/>
    </source>
</evidence>
<dbReference type="InterPro" id="IPR022630">
    <property type="entry name" value="S-AdoMet_synt_C"/>
</dbReference>
<dbReference type="Gene3D" id="3.30.300.10">
    <property type="match status" value="3"/>
</dbReference>
<feature type="binding site" evidence="10">
    <location>
        <position position="240"/>
    </location>
    <ligand>
        <name>ATP</name>
        <dbReference type="ChEBI" id="CHEBI:30616"/>
        <note>ligand shared between two neighboring subunits</note>
    </ligand>
</feature>
<keyword evidence="8 10" id="KW-0460">Magnesium</keyword>
<dbReference type="InterPro" id="IPR002133">
    <property type="entry name" value="S-AdoMet_synthetase"/>
</dbReference>
<dbReference type="EMBL" id="JARBFT010000019">
    <property type="protein sequence ID" value="MDE1515946.1"/>
    <property type="molecule type" value="Genomic_DNA"/>
</dbReference>
<reference evidence="16 17" key="1">
    <citation type="submission" date="2023-02" db="EMBL/GenBank/DDBJ databases">
        <title>Vibrio intestini sp. nov., a close relative of Vibrio cholerae isolated from the intestine of Healthy Culter dabryi.</title>
        <authorList>
            <person name="Wu N."/>
        </authorList>
    </citation>
    <scope>NUCLEOTIDE SEQUENCE [LARGE SCALE GENOMIC DNA]</scope>
    <source>
        <strain evidence="16 17">DSL-7</strain>
    </source>
</reference>
<keyword evidence="10" id="KW-0963">Cytoplasm</keyword>
<feature type="domain" description="S-adenosylmethionine synthetase central" evidence="14">
    <location>
        <begin position="115"/>
        <end position="232"/>
    </location>
</feature>
<evidence type="ECO:0000256" key="4">
    <source>
        <dbReference type="ARBA" id="ARBA00022679"/>
    </source>
</evidence>
<comment type="cofactor">
    <cofactor evidence="10">
        <name>K(+)</name>
        <dbReference type="ChEBI" id="CHEBI:29103"/>
    </cofactor>
    <text evidence="10">Binds 1 potassium ion per subunit.</text>
</comment>
<feature type="domain" description="S-adenosylmethionine synthetase N-terminal" evidence="13">
    <location>
        <begin position="5"/>
        <end position="102"/>
    </location>
</feature>
<keyword evidence="5 10" id="KW-0479">Metal-binding</keyword>
<feature type="binding site" evidence="10">
    <location>
        <position position="240"/>
    </location>
    <ligand>
        <name>L-methionine</name>
        <dbReference type="ChEBI" id="CHEBI:57844"/>
        <note>ligand shared between two neighboring subunits</note>
    </ligand>
</feature>
<feature type="binding site" description="in other chain" evidence="10">
    <location>
        <position position="57"/>
    </location>
    <ligand>
        <name>L-methionine</name>
        <dbReference type="ChEBI" id="CHEBI:57844"/>
        <note>ligand shared between two neighboring subunits</note>
    </ligand>
</feature>
<comment type="function">
    <text evidence="10">Catalyzes the formation of S-adenosylmethionine (AdoMet) from methionine and ATP. The overall synthetic reaction is composed of two sequential steps, AdoMet formation and the subsequent tripolyphosphate hydrolysis which occurs prior to release of AdoMet from the enzyme.</text>
</comment>
<feature type="binding site" description="in other chain" evidence="10">
    <location>
        <position position="100"/>
    </location>
    <ligand>
        <name>L-methionine</name>
        <dbReference type="ChEBI" id="CHEBI:57844"/>
        <note>ligand shared between two neighboring subunits</note>
    </ligand>
</feature>
<comment type="caution">
    <text evidence="16">The sequence shown here is derived from an EMBL/GenBank/DDBJ whole genome shotgun (WGS) entry which is preliminary data.</text>
</comment>
<dbReference type="InterPro" id="IPR022636">
    <property type="entry name" value="S-AdoMet_synthetase_sfam"/>
</dbReference>
<comment type="subcellular location">
    <subcellularLocation>
        <location evidence="10 11">Cytoplasm</location>
    </subcellularLocation>
</comment>
<evidence type="ECO:0000256" key="3">
    <source>
        <dbReference type="ARBA" id="ARBA00022563"/>
    </source>
</evidence>
<keyword evidence="6 10" id="KW-0547">Nucleotide-binding</keyword>
<dbReference type="InterPro" id="IPR022631">
    <property type="entry name" value="ADOMET_SYNTHASE_CS"/>
</dbReference>
<dbReference type="PROSITE" id="PS00377">
    <property type="entry name" value="ADOMET_SYNTHASE_2"/>
    <property type="match status" value="1"/>
</dbReference>
<gene>
    <name evidence="10 16" type="primary">metK</name>
    <name evidence="16" type="ORF">PUN32_13100</name>
</gene>
<dbReference type="CDD" id="cd18079">
    <property type="entry name" value="S-AdoMet_synt"/>
    <property type="match status" value="1"/>
</dbReference>
<evidence type="ECO:0000313" key="16">
    <source>
        <dbReference type="EMBL" id="MDE1515946.1"/>
    </source>
</evidence>
<dbReference type="SUPFAM" id="SSF55973">
    <property type="entry name" value="S-adenosylmethionine synthetase"/>
    <property type="match status" value="3"/>
</dbReference>
<accession>A0ABT5V2R0</accession>
<feature type="binding site" evidence="10">
    <location>
        <position position="263"/>
    </location>
    <ligand>
        <name>ATP</name>
        <dbReference type="ChEBI" id="CHEBI:30616"/>
        <note>ligand shared between two neighboring subunits</note>
    </ligand>
</feature>
<feature type="domain" description="S-adenosylmethionine synthetase C-terminal" evidence="15">
    <location>
        <begin position="234"/>
        <end position="370"/>
    </location>
</feature>
<dbReference type="PIRSF" id="PIRSF000497">
    <property type="entry name" value="MAT"/>
    <property type="match status" value="1"/>
</dbReference>
<dbReference type="Pfam" id="PF00438">
    <property type="entry name" value="S-AdoMet_synt_N"/>
    <property type="match status" value="1"/>
</dbReference>
<feature type="binding site" evidence="10">
    <location>
        <position position="267"/>
    </location>
    <ligand>
        <name>ATP</name>
        <dbReference type="ChEBI" id="CHEBI:30616"/>
        <note>ligand shared between two neighboring subunits</note>
    </ligand>
</feature>
<dbReference type="PANTHER" id="PTHR11964">
    <property type="entry name" value="S-ADENOSYLMETHIONINE SYNTHETASE"/>
    <property type="match status" value="1"/>
</dbReference>
<dbReference type="Proteomes" id="UP001216189">
    <property type="component" value="Unassembled WGS sequence"/>
</dbReference>
<dbReference type="Pfam" id="PF02772">
    <property type="entry name" value="S-AdoMet_synt_M"/>
    <property type="match status" value="1"/>
</dbReference>
<sequence>MAIKHLFTSESVSEGHPDKIADQISDAVLDAILEQDPKARVACETYVKTGMVMVGGEITTSAWVDIEELTRQTVSEIGYVHSDMGFDANSCAVLNTIGKQSPDINQGVDKSDPKEQGAGDQGIMFGYATNETEVLMPAPITYAHRLMQRQAEVRKNGTLPWLRPDAKSQVTFQYDQGKIVGIDAVVLSTQHCDSISTTDLREAVMEEIIKPVLPAEWLSQETKYFINPTGRFVIGGPMGDCGLTGRKIIVDTYGGAARHGGGAFSGKDPSKVDRSAAYAARYVAKNIVAAGMADRCEIQLSYAIGVADPTSIMVETFGTEKVSQEIIIEAVRQFFDLRPYGLQEMLNLLQPIYKKTAAYGHFGREEFPWEATDKAALLRDFAGLK</sequence>
<proteinExistence type="inferred from homology"/>
<feature type="binding site" description="in other chain" evidence="10">
    <location>
        <begin position="231"/>
        <end position="232"/>
    </location>
    <ligand>
        <name>ATP</name>
        <dbReference type="ChEBI" id="CHEBI:30616"/>
        <note>ligand shared between two neighboring subunits</note>
    </ligand>
</feature>
<evidence type="ECO:0000256" key="8">
    <source>
        <dbReference type="ARBA" id="ARBA00022842"/>
    </source>
</evidence>
<evidence type="ECO:0000256" key="2">
    <source>
        <dbReference type="ARBA" id="ARBA00009685"/>
    </source>
</evidence>
<evidence type="ECO:0000256" key="9">
    <source>
        <dbReference type="ARBA" id="ARBA00022958"/>
    </source>
</evidence>
<dbReference type="EC" id="2.5.1.6" evidence="10"/>
<name>A0ABT5V2R0_9VIBR</name>
<dbReference type="GO" id="GO:0004478">
    <property type="term" value="F:methionine adenosyltransferase activity"/>
    <property type="evidence" value="ECO:0007669"/>
    <property type="project" value="UniProtKB-EC"/>
</dbReference>
<feature type="binding site" description="in other chain" evidence="10">
    <location>
        <begin position="165"/>
        <end position="167"/>
    </location>
    <ligand>
        <name>ATP</name>
        <dbReference type="ChEBI" id="CHEBI:30616"/>
        <note>ligand shared between two neighboring subunits</note>
    </ligand>
</feature>
<feature type="binding site" evidence="10">
    <location>
        <position position="18"/>
    </location>
    <ligand>
        <name>Mg(2+)</name>
        <dbReference type="ChEBI" id="CHEBI:18420"/>
    </ligand>
</feature>